<feature type="DNA-binding region" description="H-T-H motif" evidence="6">
    <location>
        <begin position="270"/>
        <end position="289"/>
    </location>
</feature>
<dbReference type="NCBIfam" id="TIGR02394">
    <property type="entry name" value="rpoS_proteo"/>
    <property type="match status" value="1"/>
</dbReference>
<dbReference type="InterPro" id="IPR013324">
    <property type="entry name" value="RNA_pol_sigma_r3/r4-like"/>
</dbReference>
<keyword evidence="2 6" id="KW-0805">Transcription regulation</keyword>
<evidence type="ECO:0000313" key="8">
    <source>
        <dbReference type="EMBL" id="CAG4882962.1"/>
    </source>
</evidence>
<dbReference type="Gene3D" id="1.10.10.10">
    <property type="entry name" value="Winged helix-like DNA-binding domain superfamily/Winged helix DNA-binding domain"/>
    <property type="match status" value="2"/>
</dbReference>
<reference evidence="8" key="1">
    <citation type="submission" date="2021-04" db="EMBL/GenBank/DDBJ databases">
        <authorList>
            <person name="Hornung B."/>
        </authorList>
    </citation>
    <scope>NUCLEOTIDE SEQUENCE</scope>
    <source>
        <strain evidence="8">G5G6</strain>
    </source>
</reference>
<gene>
    <name evidence="6 8" type="primary">rpoS</name>
    <name evidence="8" type="ORF">GTOL_10844</name>
</gene>
<dbReference type="GO" id="GO:0006352">
    <property type="term" value="P:DNA-templated transcription initiation"/>
    <property type="evidence" value="ECO:0007669"/>
    <property type="project" value="UniProtKB-UniRule"/>
</dbReference>
<dbReference type="InterPro" id="IPR007624">
    <property type="entry name" value="RNA_pol_sigma70_r3"/>
</dbReference>
<dbReference type="GO" id="GO:0016987">
    <property type="term" value="F:sigma factor activity"/>
    <property type="evidence" value="ECO:0007669"/>
    <property type="project" value="UniProtKB-UniRule"/>
</dbReference>
<comment type="caution">
    <text evidence="6">Lacks conserved residue(s) required for the propagation of feature annotation.</text>
</comment>
<comment type="subcellular location">
    <subcellularLocation>
        <location evidence="6">Cytoplasm</location>
    </subcellularLocation>
</comment>
<sequence length="310" mass="35022">MTDNTAPEVEIEGIALSVPEEGAQSAEHDFLDDITQIYLNEIGASPLLTAGQEQTLARATIAGDFSARQHMIESNLRLVVSIARHYQNRGIPLDDLIEEGNLGLIHALEKFDPERGFRFSTYATWWIRQNIERAIMNQSRTIRLPVHVMKELNVILRVLRRMEAENGDESNNLLGTVERVAQLLDRPIEEVRQVLNVSERTLSLDAPLDIDPDLSMTDAIAADDDAGPETLLAQHEIETHMHEWVDELSERQRIVLERRYGLNNNDVATLEVIAGDMGVTRERVRQIQMEALQSLRRRLARAGVGRDALL</sequence>
<dbReference type="FunFam" id="1.10.601.10:FF:000001">
    <property type="entry name" value="RNA polymerase sigma factor SigA"/>
    <property type="match status" value="1"/>
</dbReference>
<dbReference type="GO" id="GO:0003677">
    <property type="term" value="F:DNA binding"/>
    <property type="evidence" value="ECO:0007669"/>
    <property type="project" value="UniProtKB-UniRule"/>
</dbReference>
<evidence type="ECO:0000313" key="9">
    <source>
        <dbReference type="Proteomes" id="UP000742786"/>
    </source>
</evidence>
<dbReference type="InterPro" id="IPR014284">
    <property type="entry name" value="RNA_pol_sigma-70_dom"/>
</dbReference>
<keyword evidence="1 6" id="KW-0963">Cytoplasm</keyword>
<feature type="region of interest" description="Sigma-70 factor domain-2" evidence="6">
    <location>
        <begin position="71"/>
        <end position="141"/>
    </location>
</feature>
<evidence type="ECO:0000256" key="2">
    <source>
        <dbReference type="ARBA" id="ARBA00023015"/>
    </source>
</evidence>
<comment type="subunit">
    <text evidence="6">Interacts with the RNA polymerase core enzyme.</text>
</comment>
<dbReference type="InterPro" id="IPR007630">
    <property type="entry name" value="RNA_pol_sigma70_r4"/>
</dbReference>
<evidence type="ECO:0000256" key="1">
    <source>
        <dbReference type="ARBA" id="ARBA00022490"/>
    </source>
</evidence>
<dbReference type="Pfam" id="PF00140">
    <property type="entry name" value="Sigma70_r1_2"/>
    <property type="match status" value="1"/>
</dbReference>
<proteinExistence type="inferred from homology"/>
<feature type="short sequence motif" description="Interaction with polymerase core subunit RpoC" evidence="6">
    <location>
        <begin position="95"/>
        <end position="98"/>
    </location>
</feature>
<dbReference type="NCBIfam" id="NF004207">
    <property type="entry name" value="PRK05657.1"/>
    <property type="match status" value="1"/>
</dbReference>
<keyword evidence="4 6" id="KW-0238">DNA-binding</keyword>
<dbReference type="SUPFAM" id="SSF88946">
    <property type="entry name" value="Sigma2 domain of RNA polymerase sigma factors"/>
    <property type="match status" value="1"/>
</dbReference>
<dbReference type="InterPro" id="IPR036388">
    <property type="entry name" value="WH-like_DNA-bd_sf"/>
</dbReference>
<feature type="region of interest" description="Sigma-70 factor domain-1" evidence="6">
    <location>
        <begin position="33"/>
        <end position="66"/>
    </location>
</feature>
<dbReference type="RefSeq" id="WP_220634977.1">
    <property type="nucleotide sequence ID" value="NZ_CAJQUM010000001.1"/>
</dbReference>
<keyword evidence="9" id="KW-1185">Reference proteome</keyword>
<dbReference type="GO" id="GO:0005737">
    <property type="term" value="C:cytoplasm"/>
    <property type="evidence" value="ECO:0007669"/>
    <property type="project" value="UniProtKB-SubCell"/>
</dbReference>
<organism evidence="8 9">
    <name type="scientific">Georgfuchsia toluolica</name>
    <dbReference type="NCBI Taxonomy" id="424218"/>
    <lineage>
        <taxon>Bacteria</taxon>
        <taxon>Pseudomonadati</taxon>
        <taxon>Pseudomonadota</taxon>
        <taxon>Betaproteobacteria</taxon>
        <taxon>Nitrosomonadales</taxon>
        <taxon>Sterolibacteriaceae</taxon>
        <taxon>Georgfuchsia</taxon>
    </lineage>
</organism>
<dbReference type="PRINTS" id="PR00046">
    <property type="entry name" value="SIGMA70FCT"/>
</dbReference>
<dbReference type="PROSITE" id="PS00715">
    <property type="entry name" value="SIGMA70_1"/>
    <property type="match status" value="1"/>
</dbReference>
<dbReference type="Gene3D" id="1.10.601.10">
    <property type="entry name" value="RNA Polymerase Primary Sigma Factor"/>
    <property type="match status" value="1"/>
</dbReference>
<accession>A0A916J1I3</accession>
<evidence type="ECO:0000256" key="5">
    <source>
        <dbReference type="ARBA" id="ARBA00023163"/>
    </source>
</evidence>
<evidence type="ECO:0000259" key="7">
    <source>
        <dbReference type="PROSITE" id="PS00715"/>
    </source>
</evidence>
<comment type="function">
    <text evidence="6">Sigma factors are initiation factors that promote the attachment of RNA polymerase to specific initiation sites and are then released. This sigma factor is the master transcriptional regulator of the stationary phase and the general stress response.</text>
</comment>
<dbReference type="PANTHER" id="PTHR30603">
    <property type="entry name" value="RNA POLYMERASE SIGMA FACTOR RPO"/>
    <property type="match status" value="1"/>
</dbReference>
<feature type="region of interest" description="Sigma-70 factor domain-4" evidence="6">
    <location>
        <begin position="244"/>
        <end position="297"/>
    </location>
</feature>
<name>A0A916J1I3_9PROT</name>
<dbReference type="InterPro" id="IPR000943">
    <property type="entry name" value="RNA_pol_sigma70"/>
</dbReference>
<evidence type="ECO:0000256" key="6">
    <source>
        <dbReference type="HAMAP-Rule" id="MF_00959"/>
    </source>
</evidence>
<evidence type="ECO:0000256" key="3">
    <source>
        <dbReference type="ARBA" id="ARBA00023082"/>
    </source>
</evidence>
<dbReference type="Pfam" id="PF04542">
    <property type="entry name" value="Sigma70_r2"/>
    <property type="match status" value="1"/>
</dbReference>
<dbReference type="InterPro" id="IPR013325">
    <property type="entry name" value="RNA_pol_sigma_r2"/>
</dbReference>
<keyword evidence="3 6" id="KW-0731">Sigma factor</keyword>
<protein>
    <recommendedName>
        <fullName evidence="6">RNA polymerase sigma factor RpoS</fullName>
    </recommendedName>
    <alternativeName>
        <fullName evidence="6">Sigma S</fullName>
    </alternativeName>
    <alternativeName>
        <fullName evidence="6">Sigma-38</fullName>
    </alternativeName>
</protein>
<dbReference type="EMBL" id="CAJQUM010000001">
    <property type="protein sequence ID" value="CAG4882962.1"/>
    <property type="molecule type" value="Genomic_DNA"/>
</dbReference>
<dbReference type="HAMAP" id="MF_00959">
    <property type="entry name" value="Sigma70_RpoS"/>
    <property type="match status" value="1"/>
</dbReference>
<dbReference type="Pfam" id="PF04545">
    <property type="entry name" value="Sigma70_r4"/>
    <property type="match status" value="1"/>
</dbReference>
<dbReference type="CDD" id="cd06171">
    <property type="entry name" value="Sigma70_r4"/>
    <property type="match status" value="1"/>
</dbReference>
<dbReference type="AlphaFoldDB" id="A0A916J1I3"/>
<dbReference type="Pfam" id="PF04539">
    <property type="entry name" value="Sigma70_r3"/>
    <property type="match status" value="1"/>
</dbReference>
<dbReference type="InterPro" id="IPR007627">
    <property type="entry name" value="RNA_pol_sigma70_r2"/>
</dbReference>
<dbReference type="SUPFAM" id="SSF88659">
    <property type="entry name" value="Sigma3 and sigma4 domains of RNA polymerase sigma factors"/>
    <property type="match status" value="2"/>
</dbReference>
<comment type="caution">
    <text evidence="8">The sequence shown here is derived from an EMBL/GenBank/DDBJ whole genome shotgun (WGS) entry which is preliminary data.</text>
</comment>
<dbReference type="InterPro" id="IPR009042">
    <property type="entry name" value="RNA_pol_sigma70_r1_2"/>
</dbReference>
<dbReference type="Proteomes" id="UP000742786">
    <property type="component" value="Unassembled WGS sequence"/>
</dbReference>
<dbReference type="InterPro" id="IPR050239">
    <property type="entry name" value="Sigma-70_RNA_pol_init_factors"/>
</dbReference>
<feature type="domain" description="RNA polymerase sigma-70" evidence="7">
    <location>
        <begin position="95"/>
        <end position="108"/>
    </location>
</feature>
<comment type="similarity">
    <text evidence="6">Belongs to the sigma-70 factor family. RpoS subfamily.</text>
</comment>
<evidence type="ECO:0000256" key="4">
    <source>
        <dbReference type="ARBA" id="ARBA00023125"/>
    </source>
</evidence>
<dbReference type="NCBIfam" id="TIGR02937">
    <property type="entry name" value="sigma70-ECF"/>
    <property type="match status" value="1"/>
</dbReference>
<dbReference type="PANTHER" id="PTHR30603:SF67">
    <property type="entry name" value="RNA POLYMERASE SIGMA FACTOR RPOS"/>
    <property type="match status" value="1"/>
</dbReference>
<keyword evidence="5 6" id="KW-0804">Transcription</keyword>
<dbReference type="InterPro" id="IPR012761">
    <property type="entry name" value="RNA_pol_sigma_RpoS"/>
</dbReference>